<dbReference type="CDD" id="cd04301">
    <property type="entry name" value="NAT_SF"/>
    <property type="match status" value="1"/>
</dbReference>
<dbReference type="InterPro" id="IPR016181">
    <property type="entry name" value="Acyl_CoA_acyltransferase"/>
</dbReference>
<dbReference type="EMBL" id="VKHS01000066">
    <property type="protein sequence ID" value="MBB0228937.1"/>
    <property type="molecule type" value="Genomic_DNA"/>
</dbReference>
<evidence type="ECO:0000256" key="1">
    <source>
        <dbReference type="SAM" id="MobiDB-lite"/>
    </source>
</evidence>
<proteinExistence type="predicted"/>
<organism evidence="3 4">
    <name type="scientific">Streptomyces calidiresistens</name>
    <dbReference type="NCBI Taxonomy" id="1485586"/>
    <lineage>
        <taxon>Bacteria</taxon>
        <taxon>Bacillati</taxon>
        <taxon>Actinomycetota</taxon>
        <taxon>Actinomycetes</taxon>
        <taxon>Kitasatosporales</taxon>
        <taxon>Streptomycetaceae</taxon>
        <taxon>Streptomyces</taxon>
    </lineage>
</organism>
<evidence type="ECO:0000259" key="2">
    <source>
        <dbReference type="PROSITE" id="PS51186"/>
    </source>
</evidence>
<evidence type="ECO:0000313" key="4">
    <source>
        <dbReference type="Proteomes" id="UP000530234"/>
    </source>
</evidence>
<gene>
    <name evidence="3" type="ORF">FOE67_05255</name>
</gene>
<keyword evidence="3" id="KW-0808">Transferase</keyword>
<accession>A0A7W3XVP6</accession>
<dbReference type="GO" id="GO:0016747">
    <property type="term" value="F:acyltransferase activity, transferring groups other than amino-acyl groups"/>
    <property type="evidence" value="ECO:0007669"/>
    <property type="project" value="InterPro"/>
</dbReference>
<dbReference type="Gene3D" id="3.40.630.30">
    <property type="match status" value="2"/>
</dbReference>
<feature type="region of interest" description="Disordered" evidence="1">
    <location>
        <begin position="201"/>
        <end position="222"/>
    </location>
</feature>
<dbReference type="InterPro" id="IPR000182">
    <property type="entry name" value="GNAT_dom"/>
</dbReference>
<sequence>MIASHFPSASPERKNGGVPRRAAGAPPQTGVGRKERTMGEVFLRRLSRWQAEDQRGALADLHEDAYRDQPGAVLRDREDFLQRFADHLQQPEFDMVIASDPALVGCAYGFRIDRQGSWLDRFSTVPQELEELTELTMSRQLFLVAELMVRPSHRRRGVGGRLLDQLLSRVSAPVAVVLLEPGDAVGRATFELWGWEKTGRMLPRGNPQQPVPLEAWTRRPGR</sequence>
<feature type="region of interest" description="Disordered" evidence="1">
    <location>
        <begin position="1"/>
        <end position="36"/>
    </location>
</feature>
<name>A0A7W3XVP6_9ACTN</name>
<evidence type="ECO:0000313" key="3">
    <source>
        <dbReference type="EMBL" id="MBB0228937.1"/>
    </source>
</evidence>
<protein>
    <submittedName>
        <fullName evidence="3">GNAT family N-acetyltransferase</fullName>
    </submittedName>
</protein>
<dbReference type="Proteomes" id="UP000530234">
    <property type="component" value="Unassembled WGS sequence"/>
</dbReference>
<dbReference type="SUPFAM" id="SSF55729">
    <property type="entry name" value="Acyl-CoA N-acyltransferases (Nat)"/>
    <property type="match status" value="1"/>
</dbReference>
<comment type="caution">
    <text evidence="3">The sequence shown here is derived from an EMBL/GenBank/DDBJ whole genome shotgun (WGS) entry which is preliminary data.</text>
</comment>
<dbReference type="PROSITE" id="PS51186">
    <property type="entry name" value="GNAT"/>
    <property type="match status" value="1"/>
</dbReference>
<dbReference type="AlphaFoldDB" id="A0A7W3XVP6"/>
<keyword evidence="4" id="KW-1185">Reference proteome</keyword>
<reference evidence="4" key="1">
    <citation type="submission" date="2019-10" db="EMBL/GenBank/DDBJ databases">
        <title>Streptomyces sp. nov., a novel actinobacterium isolated from alkaline environment.</title>
        <authorList>
            <person name="Golinska P."/>
        </authorList>
    </citation>
    <scope>NUCLEOTIDE SEQUENCE [LARGE SCALE GENOMIC DNA]</scope>
    <source>
        <strain evidence="4">DSM 42108</strain>
    </source>
</reference>
<dbReference type="Pfam" id="PF00583">
    <property type="entry name" value="Acetyltransf_1"/>
    <property type="match status" value="1"/>
</dbReference>
<feature type="domain" description="N-acetyltransferase" evidence="2">
    <location>
        <begin position="41"/>
        <end position="218"/>
    </location>
</feature>